<evidence type="ECO:0000259" key="3">
    <source>
        <dbReference type="PROSITE" id="PS50031"/>
    </source>
</evidence>
<feature type="region of interest" description="Disordered" evidence="2">
    <location>
        <begin position="672"/>
        <end position="710"/>
    </location>
</feature>
<comment type="caution">
    <text evidence="4">The sequence shown here is derived from an EMBL/GenBank/DDBJ whole genome shotgun (WGS) entry which is preliminary data.</text>
</comment>
<dbReference type="PROSITE" id="PS50031">
    <property type="entry name" value="EH"/>
    <property type="match status" value="3"/>
</dbReference>
<evidence type="ECO:0000256" key="1">
    <source>
        <dbReference type="SAM" id="Coils"/>
    </source>
</evidence>
<evidence type="ECO:0000313" key="5">
    <source>
        <dbReference type="Proteomes" id="UP001362999"/>
    </source>
</evidence>
<feature type="compositionally biased region" description="Basic residues" evidence="2">
    <location>
        <begin position="673"/>
        <end position="685"/>
    </location>
</feature>
<feature type="region of interest" description="Disordered" evidence="2">
    <location>
        <begin position="95"/>
        <end position="122"/>
    </location>
</feature>
<feature type="region of interest" description="Disordered" evidence="2">
    <location>
        <begin position="359"/>
        <end position="456"/>
    </location>
</feature>
<sequence length="710" mass="78357">MSSPTFTPSAEEQALVSQLFARGEPHKLGVLTGEFALDLFSGTDLSAQVLSEIWAISDKHGRGSLSPAQTAIALRLIGWAQVGVKATPDLLEKPGPLAHIPGVSNAEAGPSRPSPPPIPPLAPGDKAKFHRLFINSSPVDGLIDGDKARDIFAKSKLSIEHLSQIWELADPDNRGALDSKGFIIALHLIQGLMSHRFSDVPAFLPNELYEQAAAPVAEPIAPLSPLVITPPLAPPTPSGLPFSPNVTSPNGFLSPRTSFYDGSLSPISTSSHYREDPFQDPGWNIPSDVRAIADRQFDALDPQKTGFIEKSICFPFLLQSNLPHDEVAQIWTLADPNDEGKVNRDAFAVALYLLDERRRGHPIPTSPPPPRKALPIPIPPPNEQEPQPPPPPAKPAFLSGSLHRQSTHIRYPSAPTPPNLNRLSASWSPQTQPPELPVPPLRPHATQASPHPHPPEAVEQMTRRMHDMQKQIIQLRRAHAEKLTTIANLTTENVSLRVVIEELQAQVASHDSESQKAVREVLARENEALRGSVQELQGTVQQLQAASSDVEMQRIQYDDLVVENERLNTCITEMRESTTQLPWSGGDSELQTLINEDLARENARLRTEAREMQENVAQLQEATAGLEEQRRANAELVRERQRMEATMRTMQTNLDVQRRDLGQLSRDLERLRVHPHSHPQPRHNARAPPARRDTTDLPPPAYNEFDPIAT</sequence>
<dbReference type="Gene3D" id="1.10.238.10">
    <property type="entry name" value="EF-hand"/>
    <property type="match status" value="3"/>
</dbReference>
<gene>
    <name evidence="4" type="ORF">R3P38DRAFT_2829491</name>
</gene>
<feature type="compositionally biased region" description="Pro residues" evidence="2">
    <location>
        <begin position="364"/>
        <end position="394"/>
    </location>
</feature>
<feature type="coiled-coil region" evidence="1">
    <location>
        <begin position="458"/>
        <end position="553"/>
    </location>
</feature>
<dbReference type="GO" id="GO:0006897">
    <property type="term" value="P:endocytosis"/>
    <property type="evidence" value="ECO:0007669"/>
    <property type="project" value="TreeGrafter"/>
</dbReference>
<keyword evidence="5" id="KW-1185">Reference proteome</keyword>
<name>A0AAW0EB55_9AGAR</name>
<dbReference type="GO" id="GO:0016197">
    <property type="term" value="P:endosomal transport"/>
    <property type="evidence" value="ECO:0007669"/>
    <property type="project" value="TreeGrafter"/>
</dbReference>
<reference evidence="4 5" key="1">
    <citation type="journal article" date="2024" name="J Genomics">
        <title>Draft genome sequencing and assembly of Favolaschia claudopus CIRM-BRFM 2984 isolated from oak limbs.</title>
        <authorList>
            <person name="Navarro D."/>
            <person name="Drula E."/>
            <person name="Chaduli D."/>
            <person name="Cazenave R."/>
            <person name="Ahrendt S."/>
            <person name="Wang J."/>
            <person name="Lipzen A."/>
            <person name="Daum C."/>
            <person name="Barry K."/>
            <person name="Grigoriev I.V."/>
            <person name="Favel A."/>
            <person name="Rosso M.N."/>
            <person name="Martin F."/>
        </authorList>
    </citation>
    <scope>NUCLEOTIDE SEQUENCE [LARGE SCALE GENOMIC DNA]</scope>
    <source>
        <strain evidence="4 5">CIRM-BRFM 2984</strain>
    </source>
</reference>
<dbReference type="SUPFAM" id="SSF47473">
    <property type="entry name" value="EF-hand"/>
    <property type="match status" value="3"/>
</dbReference>
<feature type="domain" description="EH" evidence="3">
    <location>
        <begin position="125"/>
        <end position="215"/>
    </location>
</feature>
<dbReference type="CDD" id="cd00052">
    <property type="entry name" value="EH"/>
    <property type="match status" value="2"/>
</dbReference>
<feature type="coiled-coil region" evidence="1">
    <location>
        <begin position="595"/>
        <end position="653"/>
    </location>
</feature>
<dbReference type="GO" id="GO:0005737">
    <property type="term" value="C:cytoplasm"/>
    <property type="evidence" value="ECO:0007669"/>
    <property type="project" value="TreeGrafter"/>
</dbReference>
<organism evidence="4 5">
    <name type="scientific">Favolaschia claudopus</name>
    <dbReference type="NCBI Taxonomy" id="2862362"/>
    <lineage>
        <taxon>Eukaryota</taxon>
        <taxon>Fungi</taxon>
        <taxon>Dikarya</taxon>
        <taxon>Basidiomycota</taxon>
        <taxon>Agaricomycotina</taxon>
        <taxon>Agaricomycetes</taxon>
        <taxon>Agaricomycetidae</taxon>
        <taxon>Agaricales</taxon>
        <taxon>Marasmiineae</taxon>
        <taxon>Mycenaceae</taxon>
        <taxon>Favolaschia</taxon>
    </lineage>
</organism>
<dbReference type="AlphaFoldDB" id="A0AAW0EB55"/>
<evidence type="ECO:0000313" key="4">
    <source>
        <dbReference type="EMBL" id="KAK7061435.1"/>
    </source>
</evidence>
<protein>
    <recommendedName>
        <fullName evidence="3">EH domain-containing protein</fullName>
    </recommendedName>
</protein>
<dbReference type="Proteomes" id="UP001362999">
    <property type="component" value="Unassembled WGS sequence"/>
</dbReference>
<dbReference type="InterPro" id="IPR000261">
    <property type="entry name" value="EH_dom"/>
</dbReference>
<dbReference type="GO" id="GO:0005886">
    <property type="term" value="C:plasma membrane"/>
    <property type="evidence" value="ECO:0007669"/>
    <property type="project" value="TreeGrafter"/>
</dbReference>
<keyword evidence="1" id="KW-0175">Coiled coil</keyword>
<dbReference type="SMART" id="SM00027">
    <property type="entry name" value="EH"/>
    <property type="match status" value="3"/>
</dbReference>
<dbReference type="Pfam" id="PF12763">
    <property type="entry name" value="EH"/>
    <property type="match status" value="3"/>
</dbReference>
<feature type="domain" description="EH" evidence="3">
    <location>
        <begin position="12"/>
        <end position="91"/>
    </location>
</feature>
<accession>A0AAW0EB55</accession>
<feature type="domain" description="EH" evidence="3">
    <location>
        <begin position="289"/>
        <end position="384"/>
    </location>
</feature>
<feature type="compositionally biased region" description="Pro residues" evidence="2">
    <location>
        <begin position="431"/>
        <end position="442"/>
    </location>
</feature>
<feature type="compositionally biased region" description="Polar residues" evidence="2">
    <location>
        <begin position="419"/>
        <end position="428"/>
    </location>
</feature>
<dbReference type="EMBL" id="JAWWNJ010000002">
    <property type="protein sequence ID" value="KAK7061435.1"/>
    <property type="molecule type" value="Genomic_DNA"/>
</dbReference>
<dbReference type="PANTHER" id="PTHR11216:SF170">
    <property type="entry name" value="DYNAMIN ASSOCIATED PROTEIN 160, ISOFORM D"/>
    <property type="match status" value="1"/>
</dbReference>
<feature type="compositionally biased region" description="Pro residues" evidence="2">
    <location>
        <begin position="112"/>
        <end position="122"/>
    </location>
</feature>
<proteinExistence type="predicted"/>
<dbReference type="PANTHER" id="PTHR11216">
    <property type="entry name" value="EH DOMAIN"/>
    <property type="match status" value="1"/>
</dbReference>
<dbReference type="InterPro" id="IPR011992">
    <property type="entry name" value="EF-hand-dom_pair"/>
</dbReference>
<evidence type="ECO:0000256" key="2">
    <source>
        <dbReference type="SAM" id="MobiDB-lite"/>
    </source>
</evidence>